<reference evidence="1 2" key="1">
    <citation type="submission" date="2019-11" db="EMBL/GenBank/DDBJ databases">
        <authorList>
            <person name="Cheng Q."/>
            <person name="Yang Z."/>
        </authorList>
    </citation>
    <scope>NUCLEOTIDE SEQUENCE [LARGE SCALE GENOMIC DNA]</scope>
    <source>
        <strain evidence="1 2">HX-22-1</strain>
    </source>
</reference>
<evidence type="ECO:0000313" key="2">
    <source>
        <dbReference type="Proteomes" id="UP000462931"/>
    </source>
</evidence>
<dbReference type="EMBL" id="WKJI01000001">
    <property type="protein sequence ID" value="MRX46310.1"/>
    <property type="molecule type" value="Genomic_DNA"/>
</dbReference>
<sequence length="81" mass="8667">MNKLSAAPLASKGSARASPVDAATAKVELGVNGCLCLGSTIELPKHVISSSFILNTCLRQVDIRPQPKHEIIISKSFFIFE</sequence>
<dbReference type="RefSeq" id="WP_154286420.1">
    <property type="nucleotide sequence ID" value="NZ_WKJI01000001.1"/>
</dbReference>
<keyword evidence="2" id="KW-1185">Reference proteome</keyword>
<protein>
    <submittedName>
        <fullName evidence="1">Uncharacterized protein</fullName>
    </submittedName>
</protein>
<comment type="caution">
    <text evidence="1">The sequence shown here is derived from an EMBL/GenBank/DDBJ whole genome shotgun (WGS) entry which is preliminary data.</text>
</comment>
<dbReference type="Proteomes" id="UP000462931">
    <property type="component" value="Unassembled WGS sequence"/>
</dbReference>
<gene>
    <name evidence="1" type="ORF">GJJ64_03820</name>
</gene>
<proteinExistence type="predicted"/>
<name>A0A7K0FM47_9SPHI</name>
<accession>A0A7K0FM47</accession>
<evidence type="ECO:0000313" key="1">
    <source>
        <dbReference type="EMBL" id="MRX46310.1"/>
    </source>
</evidence>
<dbReference type="AlphaFoldDB" id="A0A7K0FM47"/>
<organism evidence="1 2">
    <name type="scientific">Pedobacter puniceum</name>
    <dbReference type="NCBI Taxonomy" id="2666136"/>
    <lineage>
        <taxon>Bacteria</taxon>
        <taxon>Pseudomonadati</taxon>
        <taxon>Bacteroidota</taxon>
        <taxon>Sphingobacteriia</taxon>
        <taxon>Sphingobacteriales</taxon>
        <taxon>Sphingobacteriaceae</taxon>
        <taxon>Pedobacter</taxon>
    </lineage>
</organism>